<evidence type="ECO:0000256" key="1">
    <source>
        <dbReference type="SAM" id="MobiDB-lite"/>
    </source>
</evidence>
<dbReference type="AlphaFoldDB" id="A0A2K0TZZ3"/>
<evidence type="ECO:0000313" key="2">
    <source>
        <dbReference type="EMBL" id="PNP51100.1"/>
    </source>
</evidence>
<feature type="region of interest" description="Disordered" evidence="1">
    <location>
        <begin position="1"/>
        <end position="26"/>
    </location>
</feature>
<sequence length="107" mass="11342">MDWDGNGPFKPGAANPPLMGHETYGEEDQGFPEAVADTAANQFTEHNAYEHGAQEWGDGATLNPRLLRVQTSHLTPPGVALAIPTGPSVDAYVDSVPSGIQCSHEET</sequence>
<organism evidence="2 3">
    <name type="scientific">Trichoderma harzianum</name>
    <name type="common">Hypocrea lixii</name>
    <dbReference type="NCBI Taxonomy" id="5544"/>
    <lineage>
        <taxon>Eukaryota</taxon>
        <taxon>Fungi</taxon>
        <taxon>Dikarya</taxon>
        <taxon>Ascomycota</taxon>
        <taxon>Pezizomycotina</taxon>
        <taxon>Sordariomycetes</taxon>
        <taxon>Hypocreomycetidae</taxon>
        <taxon>Hypocreales</taxon>
        <taxon>Hypocreaceae</taxon>
        <taxon>Trichoderma</taxon>
    </lineage>
</organism>
<protein>
    <submittedName>
        <fullName evidence="2">Uncharacterized protein</fullName>
    </submittedName>
</protein>
<accession>A0A2K0TZZ3</accession>
<comment type="caution">
    <text evidence="2">The sequence shown here is derived from an EMBL/GenBank/DDBJ whole genome shotgun (WGS) entry which is preliminary data.</text>
</comment>
<gene>
    <name evidence="2" type="ORF">THARTR1_08328</name>
</gene>
<reference evidence="2 3" key="1">
    <citation type="submission" date="2017-02" db="EMBL/GenBank/DDBJ databases">
        <title>Genomes of Trichoderma spp. with biocontrol activity.</title>
        <authorList>
            <person name="Gardiner D."/>
            <person name="Kazan K."/>
            <person name="Vos C."/>
            <person name="Harvey P."/>
        </authorList>
    </citation>
    <scope>NUCLEOTIDE SEQUENCE [LARGE SCALE GENOMIC DNA]</scope>
    <source>
        <strain evidence="2 3">Tr1</strain>
    </source>
</reference>
<proteinExistence type="predicted"/>
<name>A0A2K0TZZ3_TRIHA</name>
<evidence type="ECO:0000313" key="3">
    <source>
        <dbReference type="Proteomes" id="UP000236290"/>
    </source>
</evidence>
<dbReference type="Proteomes" id="UP000236290">
    <property type="component" value="Unassembled WGS sequence"/>
</dbReference>
<dbReference type="EMBL" id="MTYI01000139">
    <property type="protein sequence ID" value="PNP51100.1"/>
    <property type="molecule type" value="Genomic_DNA"/>
</dbReference>